<gene>
    <name evidence="1" type="ORF">JOC54_000227</name>
</gene>
<accession>A0ABS2SPS0</accession>
<keyword evidence="2" id="KW-1185">Reference proteome</keyword>
<dbReference type="EMBL" id="JAFBCV010000001">
    <property type="protein sequence ID" value="MBM7836996.1"/>
    <property type="molecule type" value="Genomic_DNA"/>
</dbReference>
<sequence length="216" mass="24759">MKKGVLISVLIICIIVGSFFVIRAMNQAEDVALSDDFTSRFIDEDVETDEGFHYFESGNDKFSMWFPEGYILEGKPSYVSKESYETINLFKKADDDEQKLIKMTYYKGGDLGQVDGNLSLLISDYGFNDHYEVSNTDETHIYSGKSYVELIENRAKPKEPTDDTPANQYFALIKNQQTDQHVTVSYEIHCSVDCSSNVLMERSFFDSVVRSIRFQD</sequence>
<reference evidence="1" key="1">
    <citation type="submission" date="2021-01" db="EMBL/GenBank/DDBJ databases">
        <title>Genomic Encyclopedia of Type Strains, Phase IV (KMG-IV): sequencing the most valuable type-strain genomes for metagenomic binning, comparative biology and taxonomic classification.</title>
        <authorList>
            <person name="Goeker M."/>
        </authorList>
    </citation>
    <scope>NUCLEOTIDE SEQUENCE</scope>
    <source>
        <strain evidence="1">DSM 21943</strain>
    </source>
</reference>
<evidence type="ECO:0000313" key="1">
    <source>
        <dbReference type="EMBL" id="MBM7836996.1"/>
    </source>
</evidence>
<dbReference type="Proteomes" id="UP001179280">
    <property type="component" value="Unassembled WGS sequence"/>
</dbReference>
<evidence type="ECO:0000313" key="2">
    <source>
        <dbReference type="Proteomes" id="UP001179280"/>
    </source>
</evidence>
<dbReference type="RefSeq" id="WP_204463761.1">
    <property type="nucleotide sequence ID" value="NZ_JAFBCV010000001.1"/>
</dbReference>
<comment type="caution">
    <text evidence="1">The sequence shown here is derived from an EMBL/GenBank/DDBJ whole genome shotgun (WGS) entry which is preliminary data.</text>
</comment>
<proteinExistence type="predicted"/>
<name>A0ABS2SPS0_9BACI</name>
<organism evidence="1 2">
    <name type="scientific">Shouchella xiaoxiensis</name>
    <dbReference type="NCBI Taxonomy" id="766895"/>
    <lineage>
        <taxon>Bacteria</taxon>
        <taxon>Bacillati</taxon>
        <taxon>Bacillota</taxon>
        <taxon>Bacilli</taxon>
        <taxon>Bacillales</taxon>
        <taxon>Bacillaceae</taxon>
        <taxon>Shouchella</taxon>
    </lineage>
</organism>
<protein>
    <submittedName>
        <fullName evidence="1">Uncharacterized protein</fullName>
    </submittedName>
</protein>